<feature type="non-terminal residue" evidence="7">
    <location>
        <position position="100"/>
    </location>
</feature>
<feature type="region of interest" description="Disordered" evidence="5">
    <location>
        <begin position="81"/>
        <end position="100"/>
    </location>
</feature>
<sequence>MDDQIRSESTTRLCMQIPAKILFDITIDGEAAGRITFKLYDNVVPKTARNFRELATGQHGFGYTGSDFHRVIPDFMLQGGDLSKSNPTGQKRSIYGGKFP</sequence>
<keyword evidence="3 4" id="KW-0413">Isomerase</keyword>
<feature type="domain" description="PPIase cyclophilin-type" evidence="6">
    <location>
        <begin position="22"/>
        <end position="100"/>
    </location>
</feature>
<dbReference type="GO" id="GO:0016018">
    <property type="term" value="F:cyclosporin A binding"/>
    <property type="evidence" value="ECO:0007669"/>
    <property type="project" value="TreeGrafter"/>
</dbReference>
<gene>
    <name evidence="7" type="ORF">HYPSUDRAFT_91991</name>
</gene>
<dbReference type="EC" id="5.2.1.8" evidence="4"/>
<reference evidence="8" key="1">
    <citation type="submission" date="2014-04" db="EMBL/GenBank/DDBJ databases">
        <title>Evolutionary Origins and Diversification of the Mycorrhizal Mutualists.</title>
        <authorList>
            <consortium name="DOE Joint Genome Institute"/>
            <consortium name="Mycorrhizal Genomics Consortium"/>
            <person name="Kohler A."/>
            <person name="Kuo A."/>
            <person name="Nagy L.G."/>
            <person name="Floudas D."/>
            <person name="Copeland A."/>
            <person name="Barry K.W."/>
            <person name="Cichocki N."/>
            <person name="Veneault-Fourrey C."/>
            <person name="LaButti K."/>
            <person name="Lindquist E.A."/>
            <person name="Lipzen A."/>
            <person name="Lundell T."/>
            <person name="Morin E."/>
            <person name="Murat C."/>
            <person name="Riley R."/>
            <person name="Ohm R."/>
            <person name="Sun H."/>
            <person name="Tunlid A."/>
            <person name="Henrissat B."/>
            <person name="Grigoriev I.V."/>
            <person name="Hibbett D.S."/>
            <person name="Martin F."/>
        </authorList>
    </citation>
    <scope>NUCLEOTIDE SEQUENCE [LARGE SCALE GENOMIC DNA]</scope>
    <source>
        <strain evidence="8">FD-334 SS-4</strain>
    </source>
</reference>
<dbReference type="GO" id="GO:0006457">
    <property type="term" value="P:protein folding"/>
    <property type="evidence" value="ECO:0007669"/>
    <property type="project" value="InterPro"/>
</dbReference>
<dbReference type="EMBL" id="KN817649">
    <property type="protein sequence ID" value="KJA15285.1"/>
    <property type="molecule type" value="Genomic_DNA"/>
</dbReference>
<accession>A0A0D2P472</accession>
<comment type="similarity">
    <text evidence="4">Belongs to the cyclophilin-type PPIase family.</text>
</comment>
<dbReference type="Pfam" id="PF00160">
    <property type="entry name" value="Pro_isomerase"/>
    <property type="match status" value="1"/>
</dbReference>
<dbReference type="GO" id="GO:0003755">
    <property type="term" value="F:peptidyl-prolyl cis-trans isomerase activity"/>
    <property type="evidence" value="ECO:0007669"/>
    <property type="project" value="UniProtKB-UniRule"/>
</dbReference>
<protein>
    <recommendedName>
        <fullName evidence="4">Peptidyl-prolyl cis-trans isomerase</fullName>
        <shortName evidence="4">PPIase</shortName>
        <ecNumber evidence="4">5.2.1.8</ecNumber>
    </recommendedName>
</protein>
<dbReference type="Proteomes" id="UP000054270">
    <property type="component" value="Unassembled WGS sequence"/>
</dbReference>
<proteinExistence type="inferred from homology"/>
<dbReference type="OMA" id="RKQLCYK"/>
<keyword evidence="2 4" id="KW-0697">Rotamase</keyword>
<evidence type="ECO:0000256" key="3">
    <source>
        <dbReference type="ARBA" id="ARBA00023235"/>
    </source>
</evidence>
<name>A0A0D2P472_HYPSF</name>
<evidence type="ECO:0000313" key="8">
    <source>
        <dbReference type="Proteomes" id="UP000054270"/>
    </source>
</evidence>
<dbReference type="AlphaFoldDB" id="A0A0D2P472"/>
<dbReference type="GO" id="GO:0005737">
    <property type="term" value="C:cytoplasm"/>
    <property type="evidence" value="ECO:0007669"/>
    <property type="project" value="TreeGrafter"/>
</dbReference>
<evidence type="ECO:0000256" key="1">
    <source>
        <dbReference type="ARBA" id="ARBA00000971"/>
    </source>
</evidence>
<dbReference type="STRING" id="945553.A0A0D2P472"/>
<evidence type="ECO:0000313" key="7">
    <source>
        <dbReference type="EMBL" id="KJA15285.1"/>
    </source>
</evidence>
<evidence type="ECO:0000256" key="2">
    <source>
        <dbReference type="ARBA" id="ARBA00023110"/>
    </source>
</evidence>
<dbReference type="Gene3D" id="2.40.100.10">
    <property type="entry name" value="Cyclophilin-like"/>
    <property type="match status" value="1"/>
</dbReference>
<comment type="function">
    <text evidence="4">PPIases accelerate the folding of proteins. It catalyzes the cis-trans isomerization of proline imidic peptide bonds in oligopeptides.</text>
</comment>
<comment type="catalytic activity">
    <reaction evidence="1 4">
        <text>[protein]-peptidylproline (omega=180) = [protein]-peptidylproline (omega=0)</text>
        <dbReference type="Rhea" id="RHEA:16237"/>
        <dbReference type="Rhea" id="RHEA-COMP:10747"/>
        <dbReference type="Rhea" id="RHEA-COMP:10748"/>
        <dbReference type="ChEBI" id="CHEBI:83833"/>
        <dbReference type="ChEBI" id="CHEBI:83834"/>
        <dbReference type="EC" id="5.2.1.8"/>
    </reaction>
</comment>
<dbReference type="PROSITE" id="PS00170">
    <property type="entry name" value="CSA_PPIASE_1"/>
    <property type="match status" value="1"/>
</dbReference>
<keyword evidence="8" id="KW-1185">Reference proteome</keyword>
<dbReference type="InterPro" id="IPR020892">
    <property type="entry name" value="Cyclophilin-type_PPIase_CS"/>
</dbReference>
<evidence type="ECO:0000259" key="6">
    <source>
        <dbReference type="PROSITE" id="PS50072"/>
    </source>
</evidence>
<evidence type="ECO:0000256" key="4">
    <source>
        <dbReference type="RuleBase" id="RU363019"/>
    </source>
</evidence>
<organism evidence="7 8">
    <name type="scientific">Hypholoma sublateritium (strain FD-334 SS-4)</name>
    <dbReference type="NCBI Taxonomy" id="945553"/>
    <lineage>
        <taxon>Eukaryota</taxon>
        <taxon>Fungi</taxon>
        <taxon>Dikarya</taxon>
        <taxon>Basidiomycota</taxon>
        <taxon>Agaricomycotina</taxon>
        <taxon>Agaricomycetes</taxon>
        <taxon>Agaricomycetidae</taxon>
        <taxon>Agaricales</taxon>
        <taxon>Agaricineae</taxon>
        <taxon>Strophariaceae</taxon>
        <taxon>Hypholoma</taxon>
    </lineage>
</organism>
<dbReference type="PANTHER" id="PTHR11071:SF561">
    <property type="entry name" value="PEPTIDYL-PROLYL CIS-TRANS ISOMERASE D-RELATED"/>
    <property type="match status" value="1"/>
</dbReference>
<dbReference type="PANTHER" id="PTHR11071">
    <property type="entry name" value="PEPTIDYL-PROLYL CIS-TRANS ISOMERASE"/>
    <property type="match status" value="1"/>
</dbReference>
<dbReference type="SUPFAM" id="SSF50891">
    <property type="entry name" value="Cyclophilin-like"/>
    <property type="match status" value="1"/>
</dbReference>
<evidence type="ECO:0000256" key="5">
    <source>
        <dbReference type="SAM" id="MobiDB-lite"/>
    </source>
</evidence>
<dbReference type="InterPro" id="IPR029000">
    <property type="entry name" value="Cyclophilin-like_dom_sf"/>
</dbReference>
<dbReference type="OrthoDB" id="5547150at2759"/>
<dbReference type="PRINTS" id="PR00153">
    <property type="entry name" value="CSAPPISMRASE"/>
</dbReference>
<dbReference type="InterPro" id="IPR002130">
    <property type="entry name" value="Cyclophilin-type_PPIase_dom"/>
</dbReference>
<dbReference type="PROSITE" id="PS50072">
    <property type="entry name" value="CSA_PPIASE_2"/>
    <property type="match status" value="1"/>
</dbReference>